<feature type="compositionally biased region" description="Polar residues" evidence="1">
    <location>
        <begin position="68"/>
        <end position="85"/>
    </location>
</feature>
<protein>
    <submittedName>
        <fullName evidence="2">Uncharacterized protein</fullName>
    </submittedName>
</protein>
<sequence>MELEKLKLLLGITDDTKDIVLHFIIADVEETIMNYCNIKEVPEGLYMTAYRMAIELYRNENLGDESNPLGSISSISEGDTSTSFRSNATEFKDSLLKDYKKQLNKYRKLVW</sequence>
<evidence type="ECO:0000313" key="3">
    <source>
        <dbReference type="Proteomes" id="UP000789738"/>
    </source>
</evidence>
<reference evidence="2" key="1">
    <citation type="submission" date="2021-10" db="EMBL/GenBank/DDBJ databases">
        <authorList>
            <person name="Mesa V."/>
        </authorList>
    </citation>
    <scope>NUCLEOTIDE SEQUENCE</scope>
    <source>
        <strain evidence="2">CC3_PB</strain>
    </source>
</reference>
<dbReference type="InterPro" id="IPR053746">
    <property type="entry name" value="Viral_HT_Connector_Assembly"/>
</dbReference>
<evidence type="ECO:0000313" key="2">
    <source>
        <dbReference type="EMBL" id="CAG9703803.1"/>
    </source>
</evidence>
<name>A0AA86JLP0_9CLOT</name>
<evidence type="ECO:0000256" key="1">
    <source>
        <dbReference type="SAM" id="MobiDB-lite"/>
    </source>
</evidence>
<proteinExistence type="predicted"/>
<accession>A0AA86JLP0</accession>
<dbReference type="Proteomes" id="UP000789738">
    <property type="component" value="Unassembled WGS sequence"/>
</dbReference>
<dbReference type="AlphaFoldDB" id="A0AA86JLP0"/>
<dbReference type="EMBL" id="CAKJVE010000004">
    <property type="protein sequence ID" value="CAG9703803.1"/>
    <property type="molecule type" value="Genomic_DNA"/>
</dbReference>
<gene>
    <name evidence="2" type="ORF">CNEO_40813</name>
</gene>
<dbReference type="Gene3D" id="1.10.246.150">
    <property type="match status" value="1"/>
</dbReference>
<dbReference type="Pfam" id="PF05135">
    <property type="entry name" value="Phage_connect_1"/>
    <property type="match status" value="1"/>
</dbReference>
<feature type="region of interest" description="Disordered" evidence="1">
    <location>
        <begin position="63"/>
        <end position="85"/>
    </location>
</feature>
<dbReference type="RefSeq" id="WP_317076726.1">
    <property type="nucleotide sequence ID" value="NZ_CAKJVE010000004.1"/>
</dbReference>
<comment type="caution">
    <text evidence="2">The sequence shown here is derived from an EMBL/GenBank/DDBJ whole genome shotgun (WGS) entry which is preliminary data.</text>
</comment>
<dbReference type="InterPro" id="IPR021146">
    <property type="entry name" value="Phage_gp6-like_head-tail"/>
</dbReference>
<organism evidence="2 3">
    <name type="scientific">Clostridium neonatale</name>
    <dbReference type="NCBI Taxonomy" id="137838"/>
    <lineage>
        <taxon>Bacteria</taxon>
        <taxon>Bacillati</taxon>
        <taxon>Bacillota</taxon>
        <taxon>Clostridia</taxon>
        <taxon>Eubacteriales</taxon>
        <taxon>Clostridiaceae</taxon>
        <taxon>Clostridium</taxon>
    </lineage>
</organism>